<dbReference type="OrthoDB" id="10256198at2759"/>
<dbReference type="InterPro" id="IPR001017">
    <property type="entry name" value="DH_E1"/>
</dbReference>
<comment type="function">
    <text evidence="5">The pyruvate dehydrogenase complex catalyzes the overall conversion of pyruvate to acetyl-CoA and CO(2).</text>
</comment>
<dbReference type="AlphaFoldDB" id="F4Q9H1"/>
<dbReference type="SUPFAM" id="SSF52518">
    <property type="entry name" value="Thiamin diphosphate-binding fold (THDP-binding)"/>
    <property type="match status" value="1"/>
</dbReference>
<evidence type="ECO:0000256" key="4">
    <source>
        <dbReference type="ARBA" id="ARBA00023317"/>
    </source>
</evidence>
<dbReference type="PANTHER" id="PTHR11516">
    <property type="entry name" value="PYRUVATE DEHYDROGENASE E1 COMPONENT, ALPHA SUBUNIT BACTERIAL AND ORGANELLAR"/>
    <property type="match status" value="1"/>
</dbReference>
<keyword evidence="4 5" id="KW-0670">Pyruvate</keyword>
<dbReference type="InterPro" id="IPR029061">
    <property type="entry name" value="THDP-binding"/>
</dbReference>
<evidence type="ECO:0000313" key="8">
    <source>
        <dbReference type="EMBL" id="EGG15340.1"/>
    </source>
</evidence>
<evidence type="ECO:0000256" key="6">
    <source>
        <dbReference type="SAM" id="Phobius"/>
    </source>
</evidence>
<dbReference type="FunFam" id="3.40.50.970:FF:000013">
    <property type="entry name" value="Pyruvate dehydrogenase E1 component subunit alpha"/>
    <property type="match status" value="1"/>
</dbReference>
<evidence type="ECO:0000256" key="2">
    <source>
        <dbReference type="ARBA" id="ARBA00023002"/>
    </source>
</evidence>
<keyword evidence="9" id="KW-1185">Reference proteome</keyword>
<keyword evidence="2 5" id="KW-0560">Oxidoreductase</keyword>
<protein>
    <recommendedName>
        <fullName evidence="5">Pyruvate dehydrogenase E1 component subunit alpha</fullName>
        <ecNumber evidence="5">1.2.4.1</ecNumber>
    </recommendedName>
</protein>
<dbReference type="GO" id="GO:0004739">
    <property type="term" value="F:pyruvate dehydrogenase (acetyl-transferring) activity"/>
    <property type="evidence" value="ECO:0007669"/>
    <property type="project" value="UniProtKB-UniRule"/>
</dbReference>
<reference evidence="9" key="1">
    <citation type="journal article" date="2011" name="Genome Res.">
        <title>Phylogeny-wide analysis of social amoeba genomes highlights ancient origins for complex intercellular communication.</title>
        <authorList>
            <person name="Heidel A.J."/>
            <person name="Lawal H.M."/>
            <person name="Felder M."/>
            <person name="Schilde C."/>
            <person name="Helps N.R."/>
            <person name="Tunggal B."/>
            <person name="Rivero F."/>
            <person name="John U."/>
            <person name="Schleicher M."/>
            <person name="Eichinger L."/>
            <person name="Platzer M."/>
            <person name="Noegel A.A."/>
            <person name="Schaap P."/>
            <person name="Gloeckner G."/>
        </authorList>
    </citation>
    <scope>NUCLEOTIDE SEQUENCE [LARGE SCALE GENOMIC DNA]</scope>
    <source>
        <strain evidence="9">SH3</strain>
    </source>
</reference>
<sequence>MNSSTYCKGTGHSSSKQDFLRGYASKSGDIQVKFNKFDTYLCDGPANQTTTNKDELMTFFTDMTKMRRIETVADQLYKKKLIRGFCHLYNGQEAVCTGMEAAITKEDHVITAYRDHTFMMARGATPKEILAELLMKSTGCSKGKGGSMHMFTRNFYGGNGIVGAQCPLGAGIAFTQKYNNTGNVCLTYYGDGAANQGQLFEAFNMAKLWDLPCIFICENNKFGMGTPQKRAAAGDDFYTRAHYIPGIKVDGMNVLAVKTAGKWAADWCRAGKGPLVMEMDTYRYVGHSMSDPGTSYRTREEVNNVRQIRDPIEYVRKLILDNKCATEDELTAIEDAARVEMDEAAEFAIASPFPEPGELYTNVYKELVPVRAVEMTDTLIVVVNQQGNKQQQQQIKDIILFGGMFIIFILLICLFGPLKNVQHHRSNITAAEQQQQQLR</sequence>
<evidence type="ECO:0000256" key="3">
    <source>
        <dbReference type="ARBA" id="ARBA00023052"/>
    </source>
</evidence>
<evidence type="ECO:0000256" key="1">
    <source>
        <dbReference type="ARBA" id="ARBA00001964"/>
    </source>
</evidence>
<dbReference type="STRING" id="1054147.F4Q9H1"/>
<feature type="transmembrane region" description="Helical" evidence="6">
    <location>
        <begin position="398"/>
        <end position="418"/>
    </location>
</feature>
<dbReference type="KEGG" id="dfa:DFA_10174"/>
<dbReference type="EMBL" id="GL883026">
    <property type="protein sequence ID" value="EGG15340.1"/>
    <property type="molecule type" value="Genomic_DNA"/>
</dbReference>
<comment type="catalytic activity">
    <reaction evidence="5">
        <text>N(6)-[(R)-lipoyl]-L-lysyl-[protein] + pyruvate + H(+) = N(6)-[(R)-S(8)-acetyldihydrolipoyl]-L-lysyl-[protein] + CO2</text>
        <dbReference type="Rhea" id="RHEA:19189"/>
        <dbReference type="Rhea" id="RHEA-COMP:10474"/>
        <dbReference type="Rhea" id="RHEA-COMP:10478"/>
        <dbReference type="ChEBI" id="CHEBI:15361"/>
        <dbReference type="ChEBI" id="CHEBI:15378"/>
        <dbReference type="ChEBI" id="CHEBI:16526"/>
        <dbReference type="ChEBI" id="CHEBI:83099"/>
        <dbReference type="ChEBI" id="CHEBI:83111"/>
        <dbReference type="EC" id="1.2.4.1"/>
    </reaction>
</comment>
<dbReference type="RefSeq" id="XP_004354082.1">
    <property type="nucleotide sequence ID" value="XM_004354030.1"/>
</dbReference>
<dbReference type="CDD" id="cd02000">
    <property type="entry name" value="TPP_E1_PDC_ADC_BCADC"/>
    <property type="match status" value="1"/>
</dbReference>
<dbReference type="InterPro" id="IPR017597">
    <property type="entry name" value="Pyrv_DH_E1_asu_subgrp-y"/>
</dbReference>
<dbReference type="Proteomes" id="UP000007797">
    <property type="component" value="Unassembled WGS sequence"/>
</dbReference>
<organism evidence="8 9">
    <name type="scientific">Cavenderia fasciculata</name>
    <name type="common">Slime mold</name>
    <name type="synonym">Dictyostelium fasciculatum</name>
    <dbReference type="NCBI Taxonomy" id="261658"/>
    <lineage>
        <taxon>Eukaryota</taxon>
        <taxon>Amoebozoa</taxon>
        <taxon>Evosea</taxon>
        <taxon>Eumycetozoa</taxon>
        <taxon>Dictyostelia</taxon>
        <taxon>Acytosteliales</taxon>
        <taxon>Cavenderiaceae</taxon>
        <taxon>Cavenderia</taxon>
    </lineage>
</organism>
<dbReference type="GeneID" id="14867219"/>
<keyword evidence="6" id="KW-1133">Transmembrane helix</keyword>
<gene>
    <name evidence="8" type="primary">pdhA</name>
    <name evidence="8" type="ORF">DFA_10174</name>
</gene>
<feature type="domain" description="Dehydrogenase E1 component" evidence="7">
    <location>
        <begin position="62"/>
        <end position="356"/>
    </location>
</feature>
<dbReference type="GO" id="GO:0006086">
    <property type="term" value="P:pyruvate decarboxylation to acetyl-CoA"/>
    <property type="evidence" value="ECO:0007669"/>
    <property type="project" value="InterPro"/>
</dbReference>
<accession>F4Q9H1</accession>
<dbReference type="EC" id="1.2.4.1" evidence="5"/>
<dbReference type="NCBIfam" id="TIGR03182">
    <property type="entry name" value="PDH_E1_alph_y"/>
    <property type="match status" value="1"/>
</dbReference>
<dbReference type="PANTHER" id="PTHR11516:SF60">
    <property type="entry name" value="PYRUVATE DEHYDROGENASE E1 COMPONENT SUBUNIT ALPHA"/>
    <property type="match status" value="1"/>
</dbReference>
<dbReference type="Gene3D" id="3.40.50.970">
    <property type="match status" value="1"/>
</dbReference>
<keyword evidence="6" id="KW-0472">Membrane</keyword>
<name>F4Q9H1_CACFS</name>
<evidence type="ECO:0000313" key="9">
    <source>
        <dbReference type="Proteomes" id="UP000007797"/>
    </source>
</evidence>
<keyword evidence="6" id="KW-0812">Transmembrane</keyword>
<dbReference type="Pfam" id="PF00676">
    <property type="entry name" value="E1_dh"/>
    <property type="match status" value="1"/>
</dbReference>
<evidence type="ECO:0000259" key="7">
    <source>
        <dbReference type="Pfam" id="PF00676"/>
    </source>
</evidence>
<dbReference type="OMA" id="LGYEMPC"/>
<proteinExistence type="predicted"/>
<dbReference type="InterPro" id="IPR050642">
    <property type="entry name" value="PDH_E1_Alpha_Subunit"/>
</dbReference>
<evidence type="ECO:0000256" key="5">
    <source>
        <dbReference type="RuleBase" id="RU361139"/>
    </source>
</evidence>
<comment type="cofactor">
    <cofactor evidence="1 5">
        <name>thiamine diphosphate</name>
        <dbReference type="ChEBI" id="CHEBI:58937"/>
    </cofactor>
</comment>
<keyword evidence="3 5" id="KW-0786">Thiamine pyrophosphate</keyword>